<comment type="caution">
    <text evidence="2">The sequence shown here is derived from an EMBL/GenBank/DDBJ whole genome shotgun (WGS) entry which is preliminary data.</text>
</comment>
<dbReference type="InterPro" id="IPR035897">
    <property type="entry name" value="Toll_tir_struct_dom_sf"/>
</dbReference>
<feature type="domain" description="SEFIR" evidence="1">
    <location>
        <begin position="7"/>
        <end position="146"/>
    </location>
</feature>
<evidence type="ECO:0000313" key="3">
    <source>
        <dbReference type="Proteomes" id="UP000286716"/>
    </source>
</evidence>
<protein>
    <submittedName>
        <fullName evidence="2">TIR domain-containing protein</fullName>
    </submittedName>
</protein>
<name>A0A428VRU5_AMYBA</name>
<proteinExistence type="predicted"/>
<dbReference type="Proteomes" id="UP000286716">
    <property type="component" value="Unassembled WGS sequence"/>
</dbReference>
<accession>A0A428VRU5</accession>
<evidence type="ECO:0000259" key="1">
    <source>
        <dbReference type="PROSITE" id="PS51534"/>
    </source>
</evidence>
<dbReference type="GO" id="GO:0007165">
    <property type="term" value="P:signal transduction"/>
    <property type="evidence" value="ECO:0007669"/>
    <property type="project" value="InterPro"/>
</dbReference>
<evidence type="ECO:0000313" key="2">
    <source>
        <dbReference type="EMBL" id="RSM33536.1"/>
    </source>
</evidence>
<dbReference type="InterPro" id="IPR000157">
    <property type="entry name" value="TIR_dom"/>
</dbReference>
<gene>
    <name evidence="2" type="ORF">DMA12_49065</name>
</gene>
<dbReference type="EMBL" id="QHHU01000176">
    <property type="protein sequence ID" value="RSM33536.1"/>
    <property type="molecule type" value="Genomic_DNA"/>
</dbReference>
<dbReference type="RefSeq" id="WP_020639720.1">
    <property type="nucleotide sequence ID" value="NZ_QHHU01000176.1"/>
</dbReference>
<dbReference type="PROSITE" id="PS51534">
    <property type="entry name" value="SEFIR"/>
    <property type="match status" value="1"/>
</dbReference>
<keyword evidence="3" id="KW-1185">Reference proteome</keyword>
<dbReference type="Gene3D" id="3.40.50.11530">
    <property type="match status" value="1"/>
</dbReference>
<dbReference type="OrthoDB" id="3365840at2"/>
<dbReference type="InterPro" id="IPR013568">
    <property type="entry name" value="SEFIR_dom"/>
</dbReference>
<dbReference type="AlphaFoldDB" id="A0A428VRU5"/>
<reference evidence="2 3" key="1">
    <citation type="submission" date="2018-05" db="EMBL/GenBank/DDBJ databases">
        <title>Evolution of GPA BGCs.</title>
        <authorList>
            <person name="Waglechner N."/>
            <person name="Wright G.D."/>
        </authorList>
    </citation>
    <scope>NUCLEOTIDE SEQUENCE [LARGE SCALE GENOMIC DNA]</scope>
    <source>
        <strain evidence="2 3">DSM 5908</strain>
    </source>
</reference>
<sequence>MQPEKRPPVVFVSYAHDTDIHVRHVVRLAGHLRRSGIDVRLDQWADRGRIDWSLWVDRNLPAADYVLVIASLEYLRRASEELTDDEGCGSQYEAAMLRDLLTGRRAHWHSRILPVLLPGHGIDEIPRFLQPHAATRYPVSFKPGGTDELLRVITGHPRMVPPPLGRPWSPYAQCERLRP</sequence>
<organism evidence="2 3">
    <name type="scientific">Amycolatopsis balhimycina DSM 5908</name>
    <dbReference type="NCBI Taxonomy" id="1081091"/>
    <lineage>
        <taxon>Bacteria</taxon>
        <taxon>Bacillati</taxon>
        <taxon>Actinomycetota</taxon>
        <taxon>Actinomycetes</taxon>
        <taxon>Pseudonocardiales</taxon>
        <taxon>Pseudonocardiaceae</taxon>
        <taxon>Amycolatopsis</taxon>
    </lineage>
</organism>
<dbReference type="SUPFAM" id="SSF52200">
    <property type="entry name" value="Toll/Interleukin receptor TIR domain"/>
    <property type="match status" value="1"/>
</dbReference>
<dbReference type="Pfam" id="PF13676">
    <property type="entry name" value="TIR_2"/>
    <property type="match status" value="1"/>
</dbReference>